<organism evidence="9 10">
    <name type="scientific">Gallus gallus</name>
    <name type="common">Chicken</name>
    <dbReference type="NCBI Taxonomy" id="9031"/>
    <lineage>
        <taxon>Eukaryota</taxon>
        <taxon>Metazoa</taxon>
        <taxon>Chordata</taxon>
        <taxon>Craniata</taxon>
        <taxon>Vertebrata</taxon>
        <taxon>Euteleostomi</taxon>
        <taxon>Archelosauria</taxon>
        <taxon>Archosauria</taxon>
        <taxon>Dinosauria</taxon>
        <taxon>Saurischia</taxon>
        <taxon>Theropoda</taxon>
        <taxon>Coelurosauria</taxon>
        <taxon>Aves</taxon>
        <taxon>Neognathae</taxon>
        <taxon>Galloanserae</taxon>
        <taxon>Galliformes</taxon>
        <taxon>Phasianidae</taxon>
        <taxon>Phasianinae</taxon>
        <taxon>Gallus</taxon>
    </lineage>
</organism>
<dbReference type="InterPro" id="IPR013783">
    <property type="entry name" value="Ig-like_fold"/>
</dbReference>
<evidence type="ECO:0000313" key="10">
    <source>
        <dbReference type="Proteomes" id="UP000000539"/>
    </source>
</evidence>
<keyword evidence="3" id="KW-1133">Transmembrane helix</keyword>
<evidence type="ECO:0000256" key="1">
    <source>
        <dbReference type="ARBA" id="ARBA00004370"/>
    </source>
</evidence>
<dbReference type="PANTHER" id="PTHR19256">
    <property type="entry name" value="T-CELL RECEPTOR GAMMA CHAIN"/>
    <property type="match status" value="1"/>
</dbReference>
<keyword evidence="10" id="KW-1185">Reference proteome</keyword>
<evidence type="ECO:0000256" key="3">
    <source>
        <dbReference type="ARBA" id="ARBA00022989"/>
    </source>
</evidence>
<dbReference type="SUPFAM" id="SSF48726">
    <property type="entry name" value="Immunoglobulin"/>
    <property type="match status" value="1"/>
</dbReference>
<dbReference type="InterPro" id="IPR051117">
    <property type="entry name" value="TRG_var/const_region"/>
</dbReference>
<reference evidence="9" key="1">
    <citation type="submission" date="2020-11" db="EMBL/GenBank/DDBJ databases">
        <title>Gallus gallus (Chicken) genome, bGalGal1, GRCg7b, maternal haplotype autosomes + Z &amp; W.</title>
        <authorList>
            <person name="Warren W."/>
            <person name="Formenti G."/>
            <person name="Fedrigo O."/>
            <person name="Haase B."/>
            <person name="Mountcastle J."/>
            <person name="Balacco J."/>
            <person name="Tracey A."/>
            <person name="Schneider V."/>
            <person name="Okimoto R."/>
            <person name="Cheng H."/>
            <person name="Hawken R."/>
            <person name="Howe K."/>
            <person name="Jarvis E.D."/>
        </authorList>
    </citation>
    <scope>NUCLEOTIDE SEQUENCE [LARGE SCALE GENOMIC DNA]</scope>
    <source>
        <strain evidence="9">Broiler</strain>
    </source>
</reference>
<protein>
    <recommendedName>
        <fullName evidence="8">Ig-like domain-containing protein</fullName>
    </recommendedName>
</protein>
<dbReference type="SMART" id="SM00406">
    <property type="entry name" value="IGv"/>
    <property type="match status" value="1"/>
</dbReference>
<dbReference type="Pfam" id="PF07686">
    <property type="entry name" value="V-set"/>
    <property type="match status" value="1"/>
</dbReference>
<feature type="domain" description="Ig-like" evidence="8">
    <location>
        <begin position="2"/>
        <end position="134"/>
    </location>
</feature>
<keyword evidence="2" id="KW-0812">Transmembrane</keyword>
<keyword evidence="4" id="KW-0472">Membrane</keyword>
<dbReference type="InterPro" id="IPR003599">
    <property type="entry name" value="Ig_sub"/>
</dbReference>
<dbReference type="AlphaFoldDB" id="A0A8V0Z2S1"/>
<proteinExistence type="predicted"/>
<feature type="chain" id="PRO_5036475977" description="Ig-like domain-containing protein" evidence="7">
    <location>
        <begin position="22"/>
        <end position="170"/>
    </location>
</feature>
<dbReference type="Proteomes" id="UP000000539">
    <property type="component" value="Chromosome 2"/>
</dbReference>
<evidence type="ECO:0000256" key="2">
    <source>
        <dbReference type="ARBA" id="ARBA00022692"/>
    </source>
</evidence>
<dbReference type="Ensembl" id="ENSGALT00010042883.1">
    <property type="protein sequence ID" value="ENSGALP00010025373.1"/>
    <property type="gene ID" value="ENSGALG00010017740.1"/>
</dbReference>
<dbReference type="FunFam" id="2.60.40.10:FF:001704">
    <property type="entry name" value="Uncharacterized protein"/>
    <property type="match status" value="1"/>
</dbReference>
<keyword evidence="7" id="KW-0732">Signal</keyword>
<dbReference type="InterPro" id="IPR007110">
    <property type="entry name" value="Ig-like_dom"/>
</dbReference>
<evidence type="ECO:0000259" key="8">
    <source>
        <dbReference type="PROSITE" id="PS50835"/>
    </source>
</evidence>
<name>A0A8V0Z2S1_CHICK</name>
<reference evidence="9" key="3">
    <citation type="submission" date="2025-09" db="UniProtKB">
        <authorList>
            <consortium name="Ensembl"/>
        </authorList>
    </citation>
    <scope>IDENTIFICATION</scope>
    <source>
        <strain evidence="9">broiler</strain>
    </source>
</reference>
<dbReference type="SMART" id="SM00409">
    <property type="entry name" value="IG"/>
    <property type="match status" value="1"/>
</dbReference>
<keyword evidence="6" id="KW-0393">Immunoglobulin domain</keyword>
<dbReference type="InterPro" id="IPR013106">
    <property type="entry name" value="Ig_V-set"/>
</dbReference>
<evidence type="ECO:0000256" key="7">
    <source>
        <dbReference type="SAM" id="SignalP"/>
    </source>
</evidence>
<sequence length="170" mass="19452">MPENLLAVLAVFSLLLIDGHALVLLQQHQLSATRERSKTVTIECKVEGIADFQAAYIHWYRQMPAKAPERLLYVTAVAQVSYDSDSYKNKYWSYKSENKICTLSVLNIRDDDEGTYYCAYWESHRGSSLRAALTESWLQPERHTFFQVLRTTAAFLPPSLSLHDIPTGLH</sequence>
<dbReference type="GO" id="GO:0009897">
    <property type="term" value="C:external side of plasma membrane"/>
    <property type="evidence" value="ECO:0000318"/>
    <property type="project" value="GO_Central"/>
</dbReference>
<evidence type="ECO:0000256" key="5">
    <source>
        <dbReference type="ARBA" id="ARBA00023170"/>
    </source>
</evidence>
<evidence type="ECO:0000256" key="4">
    <source>
        <dbReference type="ARBA" id="ARBA00023136"/>
    </source>
</evidence>
<dbReference type="InterPro" id="IPR036179">
    <property type="entry name" value="Ig-like_dom_sf"/>
</dbReference>
<dbReference type="PANTHER" id="PTHR19256:SF65">
    <property type="entry name" value="T CELL RECEPTOR GAMMA CONSTANT 1-RELATED"/>
    <property type="match status" value="1"/>
</dbReference>
<dbReference type="FunCoup" id="A0A8V0Z2S1">
    <property type="interactions" value="121"/>
</dbReference>
<evidence type="ECO:0000313" key="9">
    <source>
        <dbReference type="Ensembl" id="ENSGALP00010025373.1"/>
    </source>
</evidence>
<dbReference type="PROSITE" id="PS50835">
    <property type="entry name" value="IG_LIKE"/>
    <property type="match status" value="1"/>
</dbReference>
<evidence type="ECO:0000256" key="6">
    <source>
        <dbReference type="ARBA" id="ARBA00023319"/>
    </source>
</evidence>
<dbReference type="GeneTree" id="ENSGT00940000153143"/>
<keyword evidence="5" id="KW-0675">Receptor</keyword>
<reference evidence="9" key="2">
    <citation type="submission" date="2025-08" db="UniProtKB">
        <authorList>
            <consortium name="Ensembl"/>
        </authorList>
    </citation>
    <scope>IDENTIFICATION</scope>
    <source>
        <strain evidence="9">broiler</strain>
    </source>
</reference>
<comment type="subcellular location">
    <subcellularLocation>
        <location evidence="1">Membrane</location>
    </subcellularLocation>
</comment>
<feature type="signal peptide" evidence="7">
    <location>
        <begin position="1"/>
        <end position="21"/>
    </location>
</feature>
<dbReference type="Gene3D" id="2.60.40.10">
    <property type="entry name" value="Immunoglobulins"/>
    <property type="match status" value="1"/>
</dbReference>
<accession>A0A8V0Z2S1</accession>